<name>A0A1Y3B9A4_EURMA</name>
<comment type="caution">
    <text evidence="3">The sequence shown here is derived from an EMBL/GenBank/DDBJ whole genome shotgun (WGS) entry which is preliminary data.</text>
</comment>
<dbReference type="PROSITE" id="PS00331">
    <property type="entry name" value="MALIC_ENZYMES"/>
    <property type="match status" value="1"/>
</dbReference>
<dbReference type="AlphaFoldDB" id="A0A1Y3B9A4"/>
<dbReference type="InterPro" id="IPR001891">
    <property type="entry name" value="Malic_OxRdtase"/>
</dbReference>
<reference evidence="3 4" key="1">
    <citation type="submission" date="2017-03" db="EMBL/GenBank/DDBJ databases">
        <title>Genome Survey of Euroglyphus maynei.</title>
        <authorList>
            <person name="Arlian L.G."/>
            <person name="Morgan M.S."/>
            <person name="Rider S.D."/>
        </authorList>
    </citation>
    <scope>NUCLEOTIDE SEQUENCE [LARGE SCALE GENOMIC DNA]</scope>
    <source>
        <strain evidence="3">Arlian Lab</strain>
        <tissue evidence="3">Whole body</tissue>
    </source>
</reference>
<dbReference type="InterPro" id="IPR015884">
    <property type="entry name" value="Malic_enzyme_CS"/>
</dbReference>
<dbReference type="PANTHER" id="PTHR23406">
    <property type="entry name" value="MALIC ENZYME-RELATED"/>
    <property type="match status" value="1"/>
</dbReference>
<dbReference type="GO" id="GO:0006108">
    <property type="term" value="P:malate metabolic process"/>
    <property type="evidence" value="ECO:0007669"/>
    <property type="project" value="TreeGrafter"/>
</dbReference>
<keyword evidence="4" id="KW-1185">Reference proteome</keyword>
<dbReference type="EMBL" id="MUJZ01040164">
    <property type="protein sequence ID" value="OTF75825.1"/>
    <property type="molecule type" value="Genomic_DNA"/>
</dbReference>
<dbReference type="SUPFAM" id="SSF51735">
    <property type="entry name" value="NAD(P)-binding Rossmann-fold domains"/>
    <property type="match status" value="1"/>
</dbReference>
<dbReference type="GO" id="GO:0051287">
    <property type="term" value="F:NAD binding"/>
    <property type="evidence" value="ECO:0007669"/>
    <property type="project" value="InterPro"/>
</dbReference>
<keyword evidence="1" id="KW-0812">Transmembrane</keyword>
<organism evidence="3 4">
    <name type="scientific">Euroglyphus maynei</name>
    <name type="common">Mayne's house dust mite</name>
    <dbReference type="NCBI Taxonomy" id="6958"/>
    <lineage>
        <taxon>Eukaryota</taxon>
        <taxon>Metazoa</taxon>
        <taxon>Ecdysozoa</taxon>
        <taxon>Arthropoda</taxon>
        <taxon>Chelicerata</taxon>
        <taxon>Arachnida</taxon>
        <taxon>Acari</taxon>
        <taxon>Acariformes</taxon>
        <taxon>Sarcoptiformes</taxon>
        <taxon>Astigmata</taxon>
        <taxon>Psoroptidia</taxon>
        <taxon>Analgoidea</taxon>
        <taxon>Pyroglyphidae</taxon>
        <taxon>Pyroglyphinae</taxon>
        <taxon>Euroglyphus</taxon>
    </lineage>
</organism>
<keyword evidence="1" id="KW-0472">Membrane</keyword>
<proteinExistence type="predicted"/>
<evidence type="ECO:0000256" key="1">
    <source>
        <dbReference type="SAM" id="Phobius"/>
    </source>
</evidence>
<dbReference type="OrthoDB" id="1930640at2759"/>
<protein>
    <recommendedName>
        <fullName evidence="2">Malic enzyme NAD-binding domain-containing protein</fullName>
    </recommendedName>
</protein>
<dbReference type="InterPro" id="IPR012302">
    <property type="entry name" value="Malic_NAD-bd"/>
</dbReference>
<accession>A0A1Y3B9A4</accession>
<dbReference type="GO" id="GO:0004473">
    <property type="term" value="F:malate dehydrogenase (decarboxylating) (NADP+) activity"/>
    <property type="evidence" value="ECO:0007669"/>
    <property type="project" value="TreeGrafter"/>
</dbReference>
<feature type="transmembrane region" description="Helical" evidence="1">
    <location>
        <begin position="33"/>
        <end position="54"/>
    </location>
</feature>
<dbReference type="PRINTS" id="PR00072">
    <property type="entry name" value="MALOXRDTASE"/>
</dbReference>
<keyword evidence="1" id="KW-1133">Transmembrane helix</keyword>
<dbReference type="Proteomes" id="UP000194236">
    <property type="component" value="Unassembled WGS sequence"/>
</dbReference>
<dbReference type="Gene3D" id="3.40.50.720">
    <property type="entry name" value="NAD(P)-binding Rossmann-like Domain"/>
    <property type="match status" value="1"/>
</dbReference>
<feature type="domain" description="Malic enzyme NAD-binding" evidence="2">
    <location>
        <begin position="6"/>
        <end position="63"/>
    </location>
</feature>
<evidence type="ECO:0000259" key="2">
    <source>
        <dbReference type="Pfam" id="PF03949"/>
    </source>
</evidence>
<sequence>MFNDDIQGTASVIVAGLLTAFRHIDKPIDQHRFLFFGAGGAALGIANLLVMAMLKQGIDLETAD</sequence>
<evidence type="ECO:0000313" key="4">
    <source>
        <dbReference type="Proteomes" id="UP000194236"/>
    </source>
</evidence>
<dbReference type="PANTHER" id="PTHR23406:SF27">
    <property type="entry name" value="NAD-DEPENDENT MALIC ENZYME, MITOCHONDRIAL"/>
    <property type="match status" value="1"/>
</dbReference>
<dbReference type="Pfam" id="PF03949">
    <property type="entry name" value="Malic_M"/>
    <property type="match status" value="1"/>
</dbReference>
<feature type="non-terminal residue" evidence="3">
    <location>
        <position position="64"/>
    </location>
</feature>
<dbReference type="GO" id="GO:0005739">
    <property type="term" value="C:mitochondrion"/>
    <property type="evidence" value="ECO:0007669"/>
    <property type="project" value="TreeGrafter"/>
</dbReference>
<dbReference type="InterPro" id="IPR036291">
    <property type="entry name" value="NAD(P)-bd_dom_sf"/>
</dbReference>
<evidence type="ECO:0000313" key="3">
    <source>
        <dbReference type="EMBL" id="OTF75825.1"/>
    </source>
</evidence>
<gene>
    <name evidence="3" type="ORF">BLA29_015543</name>
</gene>